<dbReference type="PANTHER" id="PTHR46118">
    <property type="entry name" value="PROTEIN ABHD11"/>
    <property type="match status" value="1"/>
</dbReference>
<protein>
    <submittedName>
        <fullName evidence="3">Pimeloyl-ACP methyl ester carboxylesterase</fullName>
    </submittedName>
</protein>
<dbReference type="RefSeq" id="WP_072303399.1">
    <property type="nucleotide sequence ID" value="NZ_FPIY01000002.1"/>
</dbReference>
<reference evidence="4" key="1">
    <citation type="submission" date="2016-11" db="EMBL/GenBank/DDBJ databases">
        <authorList>
            <person name="Varghese N."/>
            <person name="Submissions S."/>
        </authorList>
    </citation>
    <scope>NUCLEOTIDE SEQUENCE [LARGE SCALE GENOMIC DNA]</scope>
    <source>
        <strain evidence="4">DSM 24786</strain>
    </source>
</reference>
<dbReference type="SUPFAM" id="SSF53474">
    <property type="entry name" value="alpha/beta-Hydrolases"/>
    <property type="match status" value="1"/>
</dbReference>
<name>A0A1K1PAL6_9FLAO</name>
<dbReference type="OrthoDB" id="9808398at2"/>
<evidence type="ECO:0000313" key="3">
    <source>
        <dbReference type="EMBL" id="SFW44824.1"/>
    </source>
</evidence>
<dbReference type="Pfam" id="PF00561">
    <property type="entry name" value="Abhydrolase_1"/>
    <property type="match status" value="1"/>
</dbReference>
<dbReference type="InterPro" id="IPR029058">
    <property type="entry name" value="AB_hydrolase_fold"/>
</dbReference>
<organism evidence="3 4">
    <name type="scientific">Cellulophaga fucicola</name>
    <dbReference type="NCBI Taxonomy" id="76595"/>
    <lineage>
        <taxon>Bacteria</taxon>
        <taxon>Pseudomonadati</taxon>
        <taxon>Bacteroidota</taxon>
        <taxon>Flavobacteriia</taxon>
        <taxon>Flavobacteriales</taxon>
        <taxon>Flavobacteriaceae</taxon>
        <taxon>Cellulophaga</taxon>
    </lineage>
</organism>
<dbReference type="PANTHER" id="PTHR46118:SF4">
    <property type="entry name" value="PROTEIN ABHD11"/>
    <property type="match status" value="1"/>
</dbReference>
<dbReference type="GO" id="GO:0016787">
    <property type="term" value="F:hydrolase activity"/>
    <property type="evidence" value="ECO:0007669"/>
    <property type="project" value="UniProtKB-KW"/>
</dbReference>
<dbReference type="InterPro" id="IPR000073">
    <property type="entry name" value="AB_hydrolase_1"/>
</dbReference>
<sequence>MPTLHSKILGEGQPLLILHGFLGMSDNWKTLGSKYEEAGLQVHLIDQRNHGKSFHSTEFNYDILAKDIKEYIAEHNLSNCIVLGHSMGGKTAMQLACSYPELVSKLIIADIAPKFYPPHHHEIINGLQALDLDVITSRTEASEELAKYISNAGIRQFLLKNLYWVEKRKLGFRFNLEVLAERMEQIGENIEASAVYNKPTLFLRGDKSEYISPLDNDIIKSHFPKAEIKTITNAGHWLHAENPKEFLEKSLIFIRN</sequence>
<evidence type="ECO:0000313" key="4">
    <source>
        <dbReference type="Proteomes" id="UP000183257"/>
    </source>
</evidence>
<evidence type="ECO:0000256" key="1">
    <source>
        <dbReference type="ARBA" id="ARBA00022801"/>
    </source>
</evidence>
<dbReference type="STRING" id="76595.SAMN05660313_01753"/>
<accession>A0A1K1PAL6</accession>
<feature type="domain" description="AB hydrolase-1" evidence="2">
    <location>
        <begin position="14"/>
        <end position="119"/>
    </location>
</feature>
<evidence type="ECO:0000259" key="2">
    <source>
        <dbReference type="Pfam" id="PF00561"/>
    </source>
</evidence>
<proteinExistence type="predicted"/>
<keyword evidence="1" id="KW-0378">Hydrolase</keyword>
<dbReference type="EMBL" id="FPIY01000002">
    <property type="protein sequence ID" value="SFW44824.1"/>
    <property type="molecule type" value="Genomic_DNA"/>
</dbReference>
<dbReference type="Gene3D" id="3.40.50.1820">
    <property type="entry name" value="alpha/beta hydrolase"/>
    <property type="match status" value="1"/>
</dbReference>
<dbReference type="AlphaFoldDB" id="A0A1K1PAL6"/>
<gene>
    <name evidence="3" type="ORF">SAMN05660313_01753</name>
</gene>
<keyword evidence="4" id="KW-1185">Reference proteome</keyword>
<dbReference type="Proteomes" id="UP000183257">
    <property type="component" value="Unassembled WGS sequence"/>
</dbReference>